<evidence type="ECO:0000256" key="6">
    <source>
        <dbReference type="ARBA" id="ARBA00023136"/>
    </source>
</evidence>
<dbReference type="SUPFAM" id="SSF82861">
    <property type="entry name" value="Mechanosensitive channel protein MscS (YggB), transmembrane region"/>
    <property type="match status" value="1"/>
</dbReference>
<keyword evidence="3" id="KW-1003">Cell membrane</keyword>
<name>A0AA41FZ09_9EURY</name>
<dbReference type="InterPro" id="IPR006685">
    <property type="entry name" value="MscS_channel_2nd"/>
</dbReference>
<accession>A0AA41FZ09</accession>
<evidence type="ECO:0000256" key="5">
    <source>
        <dbReference type="ARBA" id="ARBA00022989"/>
    </source>
</evidence>
<evidence type="ECO:0000256" key="4">
    <source>
        <dbReference type="ARBA" id="ARBA00022692"/>
    </source>
</evidence>
<evidence type="ECO:0000256" key="7">
    <source>
        <dbReference type="SAM" id="Phobius"/>
    </source>
</evidence>
<keyword evidence="4 7" id="KW-0812">Transmembrane</keyword>
<dbReference type="GO" id="GO:0008381">
    <property type="term" value="F:mechanosensitive monoatomic ion channel activity"/>
    <property type="evidence" value="ECO:0007669"/>
    <property type="project" value="InterPro"/>
</dbReference>
<dbReference type="InterPro" id="IPR010920">
    <property type="entry name" value="LSM_dom_sf"/>
</dbReference>
<comment type="subcellular location">
    <subcellularLocation>
        <location evidence="1">Cell membrane</location>
        <topology evidence="1">Multi-pass membrane protein</topology>
    </subcellularLocation>
</comment>
<gene>
    <name evidence="10" type="ORF">KTS37_02280</name>
</gene>
<evidence type="ECO:0000313" key="11">
    <source>
        <dbReference type="Proteomes" id="UP001166304"/>
    </source>
</evidence>
<proteinExistence type="inferred from homology"/>
<dbReference type="PANTHER" id="PTHR30221">
    <property type="entry name" value="SMALL-CONDUCTANCE MECHANOSENSITIVE CHANNEL"/>
    <property type="match status" value="1"/>
</dbReference>
<dbReference type="SUPFAM" id="SSF82689">
    <property type="entry name" value="Mechanosensitive channel protein MscS (YggB), C-terminal domain"/>
    <property type="match status" value="1"/>
</dbReference>
<evidence type="ECO:0000256" key="2">
    <source>
        <dbReference type="ARBA" id="ARBA00008017"/>
    </source>
</evidence>
<keyword evidence="11" id="KW-1185">Reference proteome</keyword>
<sequence length="291" mass="30853">MQVTDPFSGDLASTYAQLAEDGAEFLVVGAVLYFLGRLLLVPAIRWGLERSKIDQTLESALGSVSHLVVVVLAVVVAASVAGFQGTLAGSTLVAAGVTIAVGLAAQDVLGNFVSGVFIVTDPDLNVGDTIEWNGKRGVVVDIDLRVTRVRTPDNERIIVPNTDLATSAVTNRTSTGPIGISYNFGVGYDADLDEVEAIIRSVARDIDHVAEKPEPVVGVDELADTAVLVTGRIWIPNNRRNRLPSVHSSFVRGVHEACRAEGIDLSETRQHAVSGDLAVHDPAETVDERSP</sequence>
<evidence type="ECO:0000259" key="9">
    <source>
        <dbReference type="Pfam" id="PF21082"/>
    </source>
</evidence>
<feature type="domain" description="Mechanosensitive ion channel MscS C-terminal" evidence="9">
    <location>
        <begin position="181"/>
        <end position="264"/>
    </location>
</feature>
<feature type="domain" description="Mechanosensitive ion channel MscS" evidence="8">
    <location>
        <begin position="107"/>
        <end position="172"/>
    </location>
</feature>
<evidence type="ECO:0000259" key="8">
    <source>
        <dbReference type="Pfam" id="PF00924"/>
    </source>
</evidence>
<keyword evidence="5 7" id="KW-1133">Transmembrane helix</keyword>
<comment type="caution">
    <text evidence="10">The sequence shown here is derived from an EMBL/GenBank/DDBJ whole genome shotgun (WGS) entry which is preliminary data.</text>
</comment>
<dbReference type="Gene3D" id="1.10.287.1260">
    <property type="match status" value="1"/>
</dbReference>
<dbReference type="InterPro" id="IPR011066">
    <property type="entry name" value="MscS_channel_C_sf"/>
</dbReference>
<dbReference type="Gene3D" id="2.30.30.60">
    <property type="match status" value="1"/>
</dbReference>
<feature type="transmembrane region" description="Helical" evidence="7">
    <location>
        <begin position="60"/>
        <end position="81"/>
    </location>
</feature>
<dbReference type="Gene3D" id="3.30.70.100">
    <property type="match status" value="1"/>
</dbReference>
<evidence type="ECO:0000256" key="1">
    <source>
        <dbReference type="ARBA" id="ARBA00004651"/>
    </source>
</evidence>
<dbReference type="EMBL" id="JAHQXE010000001">
    <property type="protein sequence ID" value="MBV0900604.1"/>
    <property type="molecule type" value="Genomic_DNA"/>
</dbReference>
<evidence type="ECO:0000256" key="3">
    <source>
        <dbReference type="ARBA" id="ARBA00022475"/>
    </source>
</evidence>
<dbReference type="AlphaFoldDB" id="A0AA41FZ09"/>
<dbReference type="InterPro" id="IPR011014">
    <property type="entry name" value="MscS_channel_TM-2"/>
</dbReference>
<comment type="similarity">
    <text evidence="2">Belongs to the MscS (TC 1.A.23) family.</text>
</comment>
<feature type="transmembrane region" description="Helical" evidence="7">
    <location>
        <begin position="25"/>
        <end position="48"/>
    </location>
</feature>
<evidence type="ECO:0000313" key="10">
    <source>
        <dbReference type="EMBL" id="MBV0900604.1"/>
    </source>
</evidence>
<dbReference type="SUPFAM" id="SSF50182">
    <property type="entry name" value="Sm-like ribonucleoproteins"/>
    <property type="match status" value="1"/>
</dbReference>
<dbReference type="RefSeq" id="WP_162412106.1">
    <property type="nucleotide sequence ID" value="NZ_JAHQXE010000001.1"/>
</dbReference>
<reference evidence="10" key="1">
    <citation type="submission" date="2021-06" db="EMBL/GenBank/DDBJ databases">
        <title>New haloarchaea isolates fom saline soil.</title>
        <authorList>
            <person name="Duran-Viseras A."/>
            <person name="Sanchez-Porro C.S."/>
            <person name="Ventosa A."/>
        </authorList>
    </citation>
    <scope>NUCLEOTIDE SEQUENCE</scope>
    <source>
        <strain evidence="10">JCM 18369</strain>
    </source>
</reference>
<dbReference type="Pfam" id="PF21082">
    <property type="entry name" value="MS_channel_3rd"/>
    <property type="match status" value="1"/>
</dbReference>
<dbReference type="GO" id="GO:0005886">
    <property type="term" value="C:plasma membrane"/>
    <property type="evidence" value="ECO:0007669"/>
    <property type="project" value="UniProtKB-SubCell"/>
</dbReference>
<dbReference type="PANTHER" id="PTHR30221:SF1">
    <property type="entry name" value="SMALL-CONDUCTANCE MECHANOSENSITIVE CHANNEL"/>
    <property type="match status" value="1"/>
</dbReference>
<dbReference type="InterPro" id="IPR045275">
    <property type="entry name" value="MscS_archaea/bacteria_type"/>
</dbReference>
<dbReference type="Pfam" id="PF00924">
    <property type="entry name" value="MS_channel_2nd"/>
    <property type="match status" value="1"/>
</dbReference>
<protein>
    <submittedName>
        <fullName evidence="10">Mechanosensitive ion channel family protein</fullName>
    </submittedName>
</protein>
<organism evidence="10 11">
    <name type="scientific">Haloarcula salina</name>
    <dbReference type="NCBI Taxonomy" id="1429914"/>
    <lineage>
        <taxon>Archaea</taxon>
        <taxon>Methanobacteriati</taxon>
        <taxon>Methanobacteriota</taxon>
        <taxon>Stenosarchaea group</taxon>
        <taxon>Halobacteria</taxon>
        <taxon>Halobacteriales</taxon>
        <taxon>Haloarculaceae</taxon>
        <taxon>Haloarcula</taxon>
    </lineage>
</organism>
<dbReference type="InterPro" id="IPR049278">
    <property type="entry name" value="MS_channel_C"/>
</dbReference>
<dbReference type="InterPro" id="IPR023408">
    <property type="entry name" value="MscS_beta-dom_sf"/>
</dbReference>
<keyword evidence="6 7" id="KW-0472">Membrane</keyword>
<dbReference type="Proteomes" id="UP001166304">
    <property type="component" value="Unassembled WGS sequence"/>
</dbReference>